<dbReference type="Gene3D" id="2.40.128.110">
    <property type="entry name" value="Lipid/polyisoprenoid-binding, YceI-like"/>
    <property type="match status" value="1"/>
</dbReference>
<accession>A0ABT0GD24</accession>
<dbReference type="EMBL" id="JALNMH010000001">
    <property type="protein sequence ID" value="MCK7592333.1"/>
    <property type="molecule type" value="Genomic_DNA"/>
</dbReference>
<organism evidence="3 4">
    <name type="scientific">Pseudomarimonas salicorniae</name>
    <dbReference type="NCBI Taxonomy" id="2933270"/>
    <lineage>
        <taxon>Bacteria</taxon>
        <taxon>Pseudomonadati</taxon>
        <taxon>Pseudomonadota</taxon>
        <taxon>Gammaproteobacteria</taxon>
        <taxon>Lysobacterales</taxon>
        <taxon>Lysobacteraceae</taxon>
        <taxon>Pseudomarimonas</taxon>
    </lineage>
</organism>
<gene>
    <name evidence="3" type="ORF">M0G41_01470</name>
</gene>
<feature type="signal peptide" evidence="1">
    <location>
        <begin position="1"/>
        <end position="24"/>
    </location>
</feature>
<reference evidence="3" key="1">
    <citation type="submission" date="2022-04" db="EMBL/GenBank/DDBJ databases">
        <title>Lysobacter sp. CAU 1642 isolated from sea sand.</title>
        <authorList>
            <person name="Kim W."/>
        </authorList>
    </citation>
    <scope>NUCLEOTIDE SEQUENCE</scope>
    <source>
        <strain evidence="3">CAU 1642</strain>
    </source>
</reference>
<dbReference type="PANTHER" id="PTHR34406">
    <property type="entry name" value="PROTEIN YCEI"/>
    <property type="match status" value="1"/>
</dbReference>
<dbReference type="InterPro" id="IPR007372">
    <property type="entry name" value="Lipid/polyisoprenoid-bd_YceI"/>
</dbReference>
<evidence type="ECO:0000259" key="2">
    <source>
        <dbReference type="SMART" id="SM00867"/>
    </source>
</evidence>
<feature type="domain" description="Lipid/polyisoprenoid-binding YceI-like" evidence="2">
    <location>
        <begin position="30"/>
        <end position="189"/>
    </location>
</feature>
<dbReference type="PANTHER" id="PTHR34406:SF1">
    <property type="entry name" value="PROTEIN YCEI"/>
    <property type="match status" value="1"/>
</dbReference>
<dbReference type="InterPro" id="IPR036761">
    <property type="entry name" value="TTHA0802/YceI-like_sf"/>
</dbReference>
<dbReference type="Proteomes" id="UP001431449">
    <property type="component" value="Unassembled WGS sequence"/>
</dbReference>
<feature type="chain" id="PRO_5045366215" evidence="1">
    <location>
        <begin position="25"/>
        <end position="196"/>
    </location>
</feature>
<dbReference type="SMART" id="SM00867">
    <property type="entry name" value="YceI"/>
    <property type="match status" value="1"/>
</dbReference>
<evidence type="ECO:0000313" key="3">
    <source>
        <dbReference type="EMBL" id="MCK7592333.1"/>
    </source>
</evidence>
<proteinExistence type="predicted"/>
<keyword evidence="1" id="KW-0732">Signal</keyword>
<name>A0ABT0GD24_9GAMM</name>
<comment type="caution">
    <text evidence="3">The sequence shown here is derived from an EMBL/GenBank/DDBJ whole genome shotgun (WGS) entry which is preliminary data.</text>
</comment>
<dbReference type="SUPFAM" id="SSF101874">
    <property type="entry name" value="YceI-like"/>
    <property type="match status" value="1"/>
</dbReference>
<evidence type="ECO:0000313" key="4">
    <source>
        <dbReference type="Proteomes" id="UP001431449"/>
    </source>
</evidence>
<keyword evidence="4" id="KW-1185">Reference proteome</keyword>
<protein>
    <submittedName>
        <fullName evidence="3">YceI family protein</fullName>
    </submittedName>
</protein>
<sequence length="196" mass="21515">MALIRPSCLLWAALAAASAAPAGAQTSELLGQIDPAQSRAEFSLRVVWVRRLEGHFEYIQGSISHPAPGRFDVRVRIAAQSLTMPNPDHAEWAQSPEFFDAQKHPWIAFEALGASTDLLRDGGELRGLLSLRGVTLPASFELLPARCERPGLDCAVEARGELQRSEYGMTARRWAVSDKVRLALRFRLRQDGAPTG</sequence>
<dbReference type="RefSeq" id="WP_248204424.1">
    <property type="nucleotide sequence ID" value="NZ_JALNMH010000001.1"/>
</dbReference>
<evidence type="ECO:0000256" key="1">
    <source>
        <dbReference type="SAM" id="SignalP"/>
    </source>
</evidence>
<dbReference type="Pfam" id="PF04264">
    <property type="entry name" value="YceI"/>
    <property type="match status" value="1"/>
</dbReference>